<name>A0A3E2N3M9_9FIRM</name>
<dbReference type="AlphaFoldDB" id="A0A3E2N3M9"/>
<proteinExistence type="predicted"/>
<protein>
    <submittedName>
        <fullName evidence="1">Uncharacterized protein</fullName>
    </submittedName>
</protein>
<evidence type="ECO:0000313" key="1">
    <source>
        <dbReference type="EMBL" id="RFZ75607.1"/>
    </source>
</evidence>
<gene>
    <name evidence="1" type="ORF">DS742_28045</name>
</gene>
<dbReference type="EMBL" id="QOHO01000136">
    <property type="protein sequence ID" value="RFZ75607.1"/>
    <property type="molecule type" value="Genomic_DNA"/>
</dbReference>
<sequence>MCAINYDKKYQQATKYENTKLPQDKYGSFVFQYLETPVFQWHELKLFFKCGCKFPMVGTANLLSNLRSGHSGFNKRLSGVGSVILGNRCLISNS</sequence>
<reference evidence="1 2" key="1">
    <citation type="submission" date="2018-07" db="EMBL/GenBank/DDBJ databases">
        <title>New species, Clostridium PI-S10-A1B.</title>
        <authorList>
            <person name="Krishna G."/>
            <person name="Summeta K."/>
            <person name="Shikha S."/>
            <person name="Prabhu P.B."/>
            <person name="Suresh K."/>
        </authorList>
    </citation>
    <scope>NUCLEOTIDE SEQUENCE [LARGE SCALE GENOMIC DNA]</scope>
    <source>
        <strain evidence="1 2">PI-S10-A1B</strain>
    </source>
</reference>
<accession>A0A3E2N3M9</accession>
<evidence type="ECO:0000313" key="2">
    <source>
        <dbReference type="Proteomes" id="UP000260680"/>
    </source>
</evidence>
<organism evidence="1 2">
    <name type="scientific">Lacrimispora amygdalina</name>
    <dbReference type="NCBI Taxonomy" id="253257"/>
    <lineage>
        <taxon>Bacteria</taxon>
        <taxon>Bacillati</taxon>
        <taxon>Bacillota</taxon>
        <taxon>Clostridia</taxon>
        <taxon>Lachnospirales</taxon>
        <taxon>Lachnospiraceae</taxon>
        <taxon>Lacrimispora</taxon>
    </lineage>
</organism>
<dbReference type="Proteomes" id="UP000260680">
    <property type="component" value="Unassembled WGS sequence"/>
</dbReference>
<comment type="caution">
    <text evidence="1">The sequence shown here is derived from an EMBL/GenBank/DDBJ whole genome shotgun (WGS) entry which is preliminary data.</text>
</comment>